<dbReference type="Proteomes" id="UP000003438">
    <property type="component" value="Unassembled WGS sequence"/>
</dbReference>
<feature type="compositionally biased region" description="Basic and acidic residues" evidence="2">
    <location>
        <begin position="354"/>
        <end position="384"/>
    </location>
</feature>
<feature type="coiled-coil region" evidence="1">
    <location>
        <begin position="425"/>
        <end position="469"/>
    </location>
</feature>
<feature type="coiled-coil region" evidence="1">
    <location>
        <begin position="850"/>
        <end position="977"/>
    </location>
</feature>
<dbReference type="STRING" id="411471.SUBVAR_07200"/>
<dbReference type="Gene3D" id="3.40.50.300">
    <property type="entry name" value="P-loop containing nucleotide triphosphate hydrolases"/>
    <property type="match status" value="1"/>
</dbReference>
<dbReference type="SUPFAM" id="SSF52540">
    <property type="entry name" value="P-loop containing nucleoside triphosphate hydrolases"/>
    <property type="match status" value="1"/>
</dbReference>
<sequence length="1343" mass="155715">MQERWRMNKLGFVNFWLYDWEEFPFSEGRLLLRGENGAGKSVTTQSFIPFMLDGDLRPYRLDSFGSKDRKMAYYLLGEEKEESTGYLYLEFIKPEHRLYRTLVVGLRARRSSSTVEFWGFCLSDGRRIGTGPEDFALFETKGSQHISLTRQEVHNRFGDGENWVERGSDYKQMVNRMLFGCAEMEQYDRLLRLLIQLRKPKLSKDFSPRLVQEILNASLQPLSEEDIAPMVNSMEKMDTIQHRLEALGQSLQDARLLRNEYTRYNQYVLGKKGQYYLAARQFTQQRQTEVKSLEDKVALTQQALEEARAGRREAEQQMGEISRQLEVLREGSDLDNAVRRREECRRQVAQQQEAIDREQQEERRKQTALDSKERDRRQAVRRCDDEQDGVEEAFRELGEQNEELRYPGHPATLQAVDFQQEQPEIARFAARLRKAEEGLRRQEEALGRLDRYQQERDAAAQALRHAQSQWEAAQGTVNAMRDELSEAFAALEEPTQVFCLRHEEVMALFAQVTAYEGLAQEQEMQKILSGALQRLSMPLLQEHTLWEQQQKDSQQQLNELAARRRELENQKDLPPRRSEAVQATRAYLQERGIPHASFYELVDFAPDLPPERRALLEAQLADAGILDALVVPPETLAKMPELLAEHPDHFLCLKDLSPAAAPLPLRPERELPPWADMAGVLACLSEQPAGHAWFAADGRYRQGVLQGRSVALQPAGYIGASARRANRERQMEALARQMEEKQRELEEIRARLQQTEGAQRQLQQAYEARPTTADLAMALDLAARQRDETERRERTLDDCTQQLQRQQKQLADLRAEILPLTRGLPYEQDAQTYEQMVDLCEEYREQYRTISEGKEKLERCQSRVQELEQQMNDLNEDLLACTDRVRRQQAEQRKTKAALEELERYLAQPEIQALAQKLEALNEALERAQKQYHDTDKQVLLRQNDLDHQGPELTRKKQDLQKAIGEEEALRQIFEEELCRGPGQPGRGETPLWKQAEAARDHIRQKDRNLGPEDLRTSLEKNMRNTSTLNTYRIGIQSLFASEEGRLRSRVCIELYLDGQRLDLLDFIRRLESQREVEEQLLSREDRRLFETILNQTIITKLSHRINSSQEWTQRMSGIMEQLNTSMGLRFSLVWKGKPADQQKELDTGELLKLLRKDPALMGDADRQKITDHFRAKINRARERSQMEATPATYSELMREALDFRNWFTFRLFYQKGGAEKQTKKELTDSAFNSFSGGEKAMAMYVPLFAALAAQYIAAGKEAPRLMALDEAFAGVDETNIESMFALVHELGFDYIMNSQALWGCYPAVSSLNIAELWRPQNAQIVTVLRYHWDGHVRRLEES</sequence>
<gene>
    <name evidence="3" type="ORF">SUBVAR_07200</name>
</gene>
<evidence type="ECO:0000256" key="2">
    <source>
        <dbReference type="SAM" id="MobiDB-lite"/>
    </source>
</evidence>
<feature type="region of interest" description="Disordered" evidence="2">
    <location>
        <begin position="351"/>
        <end position="389"/>
    </location>
</feature>
<organism evidence="3 4">
    <name type="scientific">Subdoligranulum variabile DSM 15176</name>
    <dbReference type="NCBI Taxonomy" id="411471"/>
    <lineage>
        <taxon>Bacteria</taxon>
        <taxon>Bacillati</taxon>
        <taxon>Bacillota</taxon>
        <taxon>Clostridia</taxon>
        <taxon>Eubacteriales</taxon>
        <taxon>Oscillospiraceae</taxon>
        <taxon>Subdoligranulum</taxon>
    </lineage>
</organism>
<dbReference type="PANTHER" id="PTHR43941">
    <property type="entry name" value="STRUCTURAL MAINTENANCE OF CHROMOSOMES PROTEIN 2"/>
    <property type="match status" value="1"/>
</dbReference>
<keyword evidence="1" id="KW-0175">Coiled coil</keyword>
<comment type="caution">
    <text evidence="3">The sequence shown here is derived from an EMBL/GenBank/DDBJ whole genome shotgun (WGS) entry which is preliminary data.</text>
</comment>
<dbReference type="InterPro" id="IPR013496">
    <property type="entry name" value="CHP02680"/>
</dbReference>
<dbReference type="Pfam" id="PF13558">
    <property type="entry name" value="SbcC_Walker_B"/>
    <property type="match status" value="1"/>
</dbReference>
<name>D1PS17_9FIRM</name>
<evidence type="ECO:0000256" key="1">
    <source>
        <dbReference type="SAM" id="Coils"/>
    </source>
</evidence>
<evidence type="ECO:0000313" key="4">
    <source>
        <dbReference type="Proteomes" id="UP000003438"/>
    </source>
</evidence>
<dbReference type="PANTHER" id="PTHR43941:SF1">
    <property type="entry name" value="STRUCTURAL MAINTENANCE OF CHROMOSOMES PROTEIN 2"/>
    <property type="match status" value="1"/>
</dbReference>
<dbReference type="OrthoDB" id="9776649at2"/>
<dbReference type="Gene3D" id="3.40.1140.10">
    <property type="match status" value="1"/>
</dbReference>
<dbReference type="NCBIfam" id="TIGR02680">
    <property type="entry name" value="TIGR02680 family protein"/>
    <property type="match status" value="1"/>
</dbReference>
<accession>D1PS17</accession>
<dbReference type="eggNOG" id="COG1196">
    <property type="taxonomic scope" value="Bacteria"/>
</dbReference>
<protein>
    <submittedName>
        <fullName evidence="3">TIGR02680 family protein</fullName>
    </submittedName>
</protein>
<dbReference type="RefSeq" id="WP_007048545.1">
    <property type="nucleotide sequence ID" value="NZ_GG704771.1"/>
</dbReference>
<evidence type="ECO:0000313" key="3">
    <source>
        <dbReference type="EMBL" id="EFB74545.1"/>
    </source>
</evidence>
<proteinExistence type="predicted"/>
<reference evidence="3" key="1">
    <citation type="submission" date="2009-12" db="EMBL/GenBank/DDBJ databases">
        <authorList>
            <person name="Weinstock G."/>
            <person name="Sodergren E."/>
            <person name="Clifton S."/>
            <person name="Fulton L."/>
            <person name="Fulton B."/>
            <person name="Courtney L."/>
            <person name="Fronick C."/>
            <person name="Harrison M."/>
            <person name="Strong C."/>
            <person name="Farmer C."/>
            <person name="Delahaunty K."/>
            <person name="Markovic C."/>
            <person name="Hall O."/>
            <person name="Minx P."/>
            <person name="Tomlinson C."/>
            <person name="Mitreva M."/>
            <person name="Nelson J."/>
            <person name="Hou S."/>
            <person name="Wollam A."/>
            <person name="Pepin K.H."/>
            <person name="Johnson M."/>
            <person name="Bhonagiri V."/>
            <person name="Nash W.E."/>
            <person name="Warren W."/>
            <person name="Chinwalla A."/>
            <person name="Mardis E.R."/>
            <person name="Wilson R.K."/>
        </authorList>
    </citation>
    <scope>NUCLEOTIDE SEQUENCE [LARGE SCALE GENOMIC DNA]</scope>
    <source>
        <strain evidence="3">DSM 15176</strain>
    </source>
</reference>
<dbReference type="InterPro" id="IPR027417">
    <property type="entry name" value="P-loop_NTPase"/>
</dbReference>
<dbReference type="HOGENOM" id="CLU_005532_0_0_9"/>
<keyword evidence="4" id="KW-1185">Reference proteome</keyword>
<dbReference type="EMBL" id="ACBY02000068">
    <property type="protein sequence ID" value="EFB74545.1"/>
    <property type="molecule type" value="Genomic_DNA"/>
</dbReference>
<feature type="coiled-coil region" evidence="1">
    <location>
        <begin position="724"/>
        <end position="765"/>
    </location>
</feature>